<dbReference type="EMBL" id="JAFFPU010000044">
    <property type="protein sequence ID" value="MBM9577979.1"/>
    <property type="molecule type" value="Genomic_DNA"/>
</dbReference>
<evidence type="ECO:0000313" key="2">
    <source>
        <dbReference type="Proteomes" id="UP000724686"/>
    </source>
</evidence>
<keyword evidence="2" id="KW-1185">Reference proteome</keyword>
<organism evidence="1 2">
    <name type="scientific">Leptospira ainlahdjerensis</name>
    <dbReference type="NCBI Taxonomy" id="2810033"/>
    <lineage>
        <taxon>Bacteria</taxon>
        <taxon>Pseudomonadati</taxon>
        <taxon>Spirochaetota</taxon>
        <taxon>Spirochaetia</taxon>
        <taxon>Leptospirales</taxon>
        <taxon>Leptospiraceae</taxon>
        <taxon>Leptospira</taxon>
    </lineage>
</organism>
<proteinExistence type="predicted"/>
<dbReference type="Proteomes" id="UP000724686">
    <property type="component" value="Unassembled WGS sequence"/>
</dbReference>
<evidence type="ECO:0000313" key="1">
    <source>
        <dbReference type="EMBL" id="MBM9577979.1"/>
    </source>
</evidence>
<reference evidence="1 2" key="1">
    <citation type="submission" date="2021-02" db="EMBL/GenBank/DDBJ databases">
        <title>Leptospira ainlahdjerensis sp. nov., Leptospira ainazelensis sp. nov., Leptospira abararensis sp. nov. and Leptospira chreensis sp. nov., four new species isolated from water sources in Algeria.</title>
        <authorList>
            <person name="Amara Korba A."/>
            <person name="Kainiu M."/>
            <person name="Vincent A.T."/>
            <person name="Mariet J.-F."/>
            <person name="Veyrier F.J."/>
            <person name="Goarant C."/>
            <person name="Picardeau M."/>
        </authorList>
    </citation>
    <scope>NUCLEOTIDE SEQUENCE [LARGE SCALE GENOMIC DNA]</scope>
    <source>
        <strain evidence="1 2">201903070</strain>
    </source>
</reference>
<sequence>MGQDKIRTLGTETDFENFKQLRIELSESEFRKVFSGSMKYKLVEKSSGPGQYCHRYIQNYTIPTRYKKYIRTMKIPDPQLE</sequence>
<comment type="caution">
    <text evidence="1">The sequence shown here is derived from an EMBL/GenBank/DDBJ whole genome shotgun (WGS) entry which is preliminary data.</text>
</comment>
<gene>
    <name evidence="1" type="ORF">JWG45_12555</name>
</gene>
<protein>
    <submittedName>
        <fullName evidence="1">Uncharacterized protein</fullName>
    </submittedName>
</protein>
<accession>A0ABS2UC74</accession>
<name>A0ABS2UC74_9LEPT</name>